<name>A0A8J9VCN5_9NEOP</name>
<keyword evidence="2" id="KW-1185">Reference proteome</keyword>
<protein>
    <submittedName>
        <fullName evidence="1">Uncharacterized protein</fullName>
    </submittedName>
</protein>
<evidence type="ECO:0000313" key="1">
    <source>
        <dbReference type="EMBL" id="CAH0716935.1"/>
    </source>
</evidence>
<evidence type="ECO:0000313" key="2">
    <source>
        <dbReference type="Proteomes" id="UP000838878"/>
    </source>
</evidence>
<proteinExistence type="predicted"/>
<reference evidence="1" key="1">
    <citation type="submission" date="2021-12" db="EMBL/GenBank/DDBJ databases">
        <authorList>
            <person name="Martin H S."/>
        </authorList>
    </citation>
    <scope>NUCLEOTIDE SEQUENCE</scope>
</reference>
<dbReference type="PANTHER" id="PTHR22955">
    <property type="entry name" value="RETROTRANSPOSON"/>
    <property type="match status" value="1"/>
</dbReference>
<organism evidence="1 2">
    <name type="scientific">Brenthis ino</name>
    <name type="common">lesser marbled fritillary</name>
    <dbReference type="NCBI Taxonomy" id="405034"/>
    <lineage>
        <taxon>Eukaryota</taxon>
        <taxon>Metazoa</taxon>
        <taxon>Ecdysozoa</taxon>
        <taxon>Arthropoda</taxon>
        <taxon>Hexapoda</taxon>
        <taxon>Insecta</taxon>
        <taxon>Pterygota</taxon>
        <taxon>Neoptera</taxon>
        <taxon>Endopterygota</taxon>
        <taxon>Lepidoptera</taxon>
        <taxon>Glossata</taxon>
        <taxon>Ditrysia</taxon>
        <taxon>Papilionoidea</taxon>
        <taxon>Nymphalidae</taxon>
        <taxon>Heliconiinae</taxon>
        <taxon>Argynnini</taxon>
        <taxon>Brenthis</taxon>
    </lineage>
</organism>
<dbReference type="AlphaFoldDB" id="A0A8J9VCN5"/>
<dbReference type="OrthoDB" id="8036689at2759"/>
<dbReference type="EMBL" id="OV170231">
    <property type="protein sequence ID" value="CAH0716935.1"/>
    <property type="molecule type" value="Genomic_DNA"/>
</dbReference>
<sequence length="134" mass="15350">MELCAAVLATKLIHEVSQIMRVPKTNLYAWSDSTVFLAWLGGEPSRWATFVSNRVSEILTVLDRDQWNHVKTDQIPADCASRGMSIAELAVHNLWWDGPDFLHHQNEYKIDQGYETNEEERPKKTLAAVVQIKE</sequence>
<dbReference type="Proteomes" id="UP000838878">
    <property type="component" value="Chromosome 11"/>
</dbReference>
<accession>A0A8J9VCN5</accession>
<gene>
    <name evidence="1" type="ORF">BINO364_LOCUS3601</name>
</gene>
<feature type="non-terminal residue" evidence="1">
    <location>
        <position position="134"/>
    </location>
</feature>
<dbReference type="PANTHER" id="PTHR22955:SF77">
    <property type="entry name" value="ASPARTIC PUTATIVE DOMAIN-CONTAINING PROTEIN-RELATED"/>
    <property type="match status" value="1"/>
</dbReference>